<gene>
    <name evidence="4" type="ORF">SAMN05444351_1944</name>
</gene>
<keyword evidence="1 4" id="KW-0378">Hydrolase</keyword>
<accession>A0A1M5I8E8</accession>
<proteinExistence type="predicted"/>
<dbReference type="GO" id="GO:0005829">
    <property type="term" value="C:cytosol"/>
    <property type="evidence" value="ECO:0007669"/>
    <property type="project" value="TreeGrafter"/>
</dbReference>
<dbReference type="AlphaFoldDB" id="A0A1M5I8E8"/>
<dbReference type="SUPFAM" id="SSF53590">
    <property type="entry name" value="Nucleoside hydrolase"/>
    <property type="match status" value="1"/>
</dbReference>
<keyword evidence="2" id="KW-0326">Glycosidase</keyword>
<sequence length="293" mass="31041">MEHTEQLRMAEQCRVVVDNDWAGDPDGLVALAHHLLSPTNRVVAVTSSPLNPVFGPLGSTAERGSALARELVDLVGGPARPPVHTGAEHPFDAGAPLSAASAASRAIVEEARRDDDLPLVLVCAGPLTNVAAALAEAPDIATRLTLVWVGGALAEGAAEYNRDTDPAAAAAVLGRSELAVRSFPLETYRRCAYSVAELEQDLGGSGAVGRWLWTRFLELPLPDWIRLGGVWPLGDSPPVLVTALDDASSTWTETTAAPGGGARRVYTDVDTRLLFGDLLARLRLHERRRSALS</sequence>
<name>A0A1M5I8E8_9ACTN</name>
<dbReference type="PANTHER" id="PTHR12304">
    <property type="entry name" value="INOSINE-URIDINE PREFERRING NUCLEOSIDE HYDROLASE"/>
    <property type="match status" value="1"/>
</dbReference>
<dbReference type="InterPro" id="IPR001910">
    <property type="entry name" value="Inosine/uridine_hydrolase_dom"/>
</dbReference>
<dbReference type="STRING" id="1070870.SAMN05444351_1944"/>
<reference evidence="4 5" key="1">
    <citation type="submission" date="2016-11" db="EMBL/GenBank/DDBJ databases">
        <authorList>
            <person name="Jaros S."/>
            <person name="Januszkiewicz K."/>
            <person name="Wedrychowicz H."/>
        </authorList>
    </citation>
    <scope>NUCLEOTIDE SEQUENCE [LARGE SCALE GENOMIC DNA]</scope>
    <source>
        <strain evidence="4 5">DSM 45408</strain>
    </source>
</reference>
<dbReference type="EMBL" id="FQVX01000002">
    <property type="protein sequence ID" value="SHG24399.1"/>
    <property type="molecule type" value="Genomic_DNA"/>
</dbReference>
<evidence type="ECO:0000313" key="4">
    <source>
        <dbReference type="EMBL" id="SHG24399.1"/>
    </source>
</evidence>
<evidence type="ECO:0000256" key="2">
    <source>
        <dbReference type="ARBA" id="ARBA00023295"/>
    </source>
</evidence>
<keyword evidence="5" id="KW-1185">Reference proteome</keyword>
<dbReference type="GO" id="GO:0006152">
    <property type="term" value="P:purine nucleoside catabolic process"/>
    <property type="evidence" value="ECO:0007669"/>
    <property type="project" value="TreeGrafter"/>
</dbReference>
<dbReference type="GO" id="GO:0008477">
    <property type="term" value="F:purine nucleosidase activity"/>
    <property type="evidence" value="ECO:0007669"/>
    <property type="project" value="TreeGrafter"/>
</dbReference>
<dbReference type="Proteomes" id="UP000184471">
    <property type="component" value="Unassembled WGS sequence"/>
</dbReference>
<dbReference type="InterPro" id="IPR023186">
    <property type="entry name" value="IUNH"/>
</dbReference>
<evidence type="ECO:0000259" key="3">
    <source>
        <dbReference type="Pfam" id="PF01156"/>
    </source>
</evidence>
<dbReference type="Gene3D" id="3.90.245.10">
    <property type="entry name" value="Ribonucleoside hydrolase-like"/>
    <property type="match status" value="1"/>
</dbReference>
<organism evidence="4 5">
    <name type="scientific">Geodermatophilus nigrescens</name>
    <dbReference type="NCBI Taxonomy" id="1070870"/>
    <lineage>
        <taxon>Bacteria</taxon>
        <taxon>Bacillati</taxon>
        <taxon>Actinomycetota</taxon>
        <taxon>Actinomycetes</taxon>
        <taxon>Geodermatophilales</taxon>
        <taxon>Geodermatophilaceae</taxon>
        <taxon>Geodermatophilus</taxon>
    </lineage>
</organism>
<dbReference type="Pfam" id="PF01156">
    <property type="entry name" value="IU_nuc_hydro"/>
    <property type="match status" value="1"/>
</dbReference>
<evidence type="ECO:0000313" key="5">
    <source>
        <dbReference type="Proteomes" id="UP000184471"/>
    </source>
</evidence>
<dbReference type="RefSeq" id="WP_245794467.1">
    <property type="nucleotide sequence ID" value="NZ_FQVX01000002.1"/>
</dbReference>
<dbReference type="InterPro" id="IPR036452">
    <property type="entry name" value="Ribo_hydro-like"/>
</dbReference>
<evidence type="ECO:0000256" key="1">
    <source>
        <dbReference type="ARBA" id="ARBA00022801"/>
    </source>
</evidence>
<protein>
    <submittedName>
        <fullName evidence="4">Inosine-uridine preferring nucleoside hydrolase</fullName>
    </submittedName>
</protein>
<dbReference type="PANTHER" id="PTHR12304:SF4">
    <property type="entry name" value="URIDINE NUCLEOSIDASE"/>
    <property type="match status" value="1"/>
</dbReference>
<feature type="domain" description="Inosine/uridine-preferring nucleoside hydrolase" evidence="3">
    <location>
        <begin position="15"/>
        <end position="200"/>
    </location>
</feature>